<dbReference type="RefSeq" id="WP_039345054.1">
    <property type="nucleotide sequence ID" value="NZ_PGEZ01000002.1"/>
</dbReference>
<dbReference type="PANTHER" id="PTHR30222:SF17">
    <property type="entry name" value="SPERMIDINE_PUTRESCINE-BINDING PERIPLASMIC PROTEIN"/>
    <property type="match status" value="1"/>
</dbReference>
<dbReference type="EMBL" id="PGEZ01000002">
    <property type="protein sequence ID" value="PJJ53680.1"/>
    <property type="molecule type" value="Genomic_DNA"/>
</dbReference>
<keyword evidence="4" id="KW-0574">Periplasm</keyword>
<evidence type="ECO:0000256" key="4">
    <source>
        <dbReference type="ARBA" id="ARBA00022764"/>
    </source>
</evidence>
<evidence type="ECO:0000256" key="1">
    <source>
        <dbReference type="ARBA" id="ARBA00004418"/>
    </source>
</evidence>
<reference evidence="6 7" key="1">
    <citation type="submission" date="2017-11" db="EMBL/GenBank/DDBJ databases">
        <title>Genomic Encyclopedia of Archaeal and Bacterial Type Strains, Phase II (KMG-II): From Individual Species to Whole Genera.</title>
        <authorList>
            <person name="Goeker M."/>
        </authorList>
    </citation>
    <scope>NUCLEOTIDE SEQUENCE [LARGE SCALE GENOMIC DNA]</scope>
    <source>
        <strain evidence="6 7">DSM 27763</strain>
    </source>
</reference>
<dbReference type="Pfam" id="PF13416">
    <property type="entry name" value="SBP_bac_8"/>
    <property type="match status" value="1"/>
</dbReference>
<dbReference type="Proteomes" id="UP000230842">
    <property type="component" value="Unassembled WGS sequence"/>
</dbReference>
<dbReference type="InterPro" id="IPR001188">
    <property type="entry name" value="Sperm_putr-bd"/>
</dbReference>
<evidence type="ECO:0000256" key="3">
    <source>
        <dbReference type="ARBA" id="ARBA00022729"/>
    </source>
</evidence>
<keyword evidence="7" id="KW-1185">Reference proteome</keyword>
<sequence>MKTLARSGRRALAGAASVVLALSVAACGGGSDDETSADELDANADLSQQSIVVSNWADYMPADIADTFTAETGAGMEVTTHATNEEIMAKLTAGADSGIDVAFVSGPFAQALAEQGLVEPIHADLVPNLENLYPEAQELSYDEGNEYSVPYAWGTTGICYREDLVDAAPTSWNDLLEPAPQYEGKVTMMATDRWLMLPAQKALGFSANTTDEAEMEQVKDKLIAAKKTLLAYDDTTFYERLISGEAVMVEAWDGWCNYGTAEDPNIKFTVPEEGSDLWADTMVILKSSENKEAAHAFINYVLEPETHAWAAENILYNVPNEPAMELVPGEMKDQYPPLSLTPAELLEGEPLVDLGEAATTYTQMTTEITSSK</sequence>
<comment type="caution">
    <text evidence="6">The sequence shown here is derived from an EMBL/GenBank/DDBJ whole genome shotgun (WGS) entry which is preliminary data.</text>
</comment>
<keyword evidence="3 5" id="KW-0732">Signal</keyword>
<dbReference type="CDD" id="cd13590">
    <property type="entry name" value="PBP2_PotD_PotF_like"/>
    <property type="match status" value="1"/>
</dbReference>
<protein>
    <submittedName>
        <fullName evidence="6">Spermidine/putrescine transport system substrate-binding protein</fullName>
    </submittedName>
</protein>
<dbReference type="GO" id="GO:0015846">
    <property type="term" value="P:polyamine transport"/>
    <property type="evidence" value="ECO:0007669"/>
    <property type="project" value="InterPro"/>
</dbReference>
<feature type="chain" id="PRO_5039208144" evidence="5">
    <location>
        <begin position="27"/>
        <end position="372"/>
    </location>
</feature>
<evidence type="ECO:0000256" key="5">
    <source>
        <dbReference type="SAM" id="SignalP"/>
    </source>
</evidence>
<dbReference type="SUPFAM" id="SSF53850">
    <property type="entry name" value="Periplasmic binding protein-like II"/>
    <property type="match status" value="1"/>
</dbReference>
<dbReference type="Gene3D" id="3.40.190.10">
    <property type="entry name" value="Periplasmic binding protein-like II"/>
    <property type="match status" value="2"/>
</dbReference>
<evidence type="ECO:0000256" key="2">
    <source>
        <dbReference type="ARBA" id="ARBA00022448"/>
    </source>
</evidence>
<accession>A0A0B2BKA9</accession>
<comment type="subcellular location">
    <subcellularLocation>
        <location evidence="1">Periplasm</location>
    </subcellularLocation>
</comment>
<dbReference type="GO" id="GO:0019808">
    <property type="term" value="F:polyamine binding"/>
    <property type="evidence" value="ECO:0007669"/>
    <property type="project" value="InterPro"/>
</dbReference>
<keyword evidence="2" id="KW-0813">Transport</keyword>
<evidence type="ECO:0000313" key="6">
    <source>
        <dbReference type="EMBL" id="PJJ53680.1"/>
    </source>
</evidence>
<dbReference type="GO" id="GO:0042597">
    <property type="term" value="C:periplasmic space"/>
    <property type="evidence" value="ECO:0007669"/>
    <property type="project" value="UniProtKB-SubCell"/>
</dbReference>
<dbReference type="AlphaFoldDB" id="A0A0B2BKA9"/>
<feature type="signal peptide" evidence="5">
    <location>
        <begin position="1"/>
        <end position="26"/>
    </location>
</feature>
<dbReference type="OrthoDB" id="9770625at2"/>
<organism evidence="6 7">
    <name type="scientific">Mumia flava</name>
    <dbReference type="NCBI Taxonomy" id="1348852"/>
    <lineage>
        <taxon>Bacteria</taxon>
        <taxon>Bacillati</taxon>
        <taxon>Actinomycetota</taxon>
        <taxon>Actinomycetes</taxon>
        <taxon>Propionibacteriales</taxon>
        <taxon>Nocardioidaceae</taxon>
        <taxon>Mumia</taxon>
    </lineage>
</organism>
<gene>
    <name evidence="6" type="ORF">CLV56_3171</name>
</gene>
<dbReference type="InterPro" id="IPR006059">
    <property type="entry name" value="SBP"/>
</dbReference>
<name>A0A0B2BKA9_9ACTN</name>
<dbReference type="PROSITE" id="PS51257">
    <property type="entry name" value="PROKAR_LIPOPROTEIN"/>
    <property type="match status" value="1"/>
</dbReference>
<evidence type="ECO:0000313" key="7">
    <source>
        <dbReference type="Proteomes" id="UP000230842"/>
    </source>
</evidence>
<proteinExistence type="predicted"/>
<dbReference type="PANTHER" id="PTHR30222">
    <property type="entry name" value="SPERMIDINE/PUTRESCINE-BINDING PERIPLASMIC PROTEIN"/>
    <property type="match status" value="1"/>
</dbReference>
<dbReference type="PRINTS" id="PR00909">
    <property type="entry name" value="SPERMDNBNDNG"/>
</dbReference>